<dbReference type="EMBL" id="JAVIJP010000013">
    <property type="protein sequence ID" value="KAL3646509.1"/>
    <property type="molecule type" value="Genomic_DNA"/>
</dbReference>
<name>A0ABD3E0E6_9LAMI</name>
<organism evidence="1 2">
    <name type="scientific">Castilleja foliolosa</name>
    <dbReference type="NCBI Taxonomy" id="1961234"/>
    <lineage>
        <taxon>Eukaryota</taxon>
        <taxon>Viridiplantae</taxon>
        <taxon>Streptophyta</taxon>
        <taxon>Embryophyta</taxon>
        <taxon>Tracheophyta</taxon>
        <taxon>Spermatophyta</taxon>
        <taxon>Magnoliopsida</taxon>
        <taxon>eudicotyledons</taxon>
        <taxon>Gunneridae</taxon>
        <taxon>Pentapetalae</taxon>
        <taxon>asterids</taxon>
        <taxon>lamiids</taxon>
        <taxon>Lamiales</taxon>
        <taxon>Orobanchaceae</taxon>
        <taxon>Pedicularideae</taxon>
        <taxon>Castillejinae</taxon>
        <taxon>Castilleja</taxon>
    </lineage>
</organism>
<evidence type="ECO:0000313" key="2">
    <source>
        <dbReference type="Proteomes" id="UP001632038"/>
    </source>
</evidence>
<gene>
    <name evidence="1" type="ORF">CASFOL_011689</name>
</gene>
<evidence type="ECO:0000313" key="1">
    <source>
        <dbReference type="EMBL" id="KAL3646509.1"/>
    </source>
</evidence>
<reference evidence="2" key="1">
    <citation type="journal article" date="2024" name="IScience">
        <title>Strigolactones Initiate the Formation of Haustorium-like Structures in Castilleja.</title>
        <authorList>
            <person name="Buerger M."/>
            <person name="Peterson D."/>
            <person name="Chory J."/>
        </authorList>
    </citation>
    <scope>NUCLEOTIDE SEQUENCE [LARGE SCALE GENOMIC DNA]</scope>
</reference>
<dbReference type="AlphaFoldDB" id="A0ABD3E0E6"/>
<protein>
    <submittedName>
        <fullName evidence="1">Uncharacterized protein</fullName>
    </submittedName>
</protein>
<accession>A0ABD3E0E6</accession>
<comment type="caution">
    <text evidence="1">The sequence shown here is derived from an EMBL/GenBank/DDBJ whole genome shotgun (WGS) entry which is preliminary data.</text>
</comment>
<dbReference type="PANTHER" id="PTHR36374:SF1">
    <property type="entry name" value="OS01G0969000 PROTEIN"/>
    <property type="match status" value="1"/>
</dbReference>
<dbReference type="PANTHER" id="PTHR36374">
    <property type="entry name" value="OS01G0969000 PROTEIN"/>
    <property type="match status" value="1"/>
</dbReference>
<proteinExistence type="predicted"/>
<dbReference type="Proteomes" id="UP001632038">
    <property type="component" value="Unassembled WGS sequence"/>
</dbReference>
<sequence length="138" mass="15690">MEEPKSSSLYHQKEEEKNPVLAFFINLFSAIKLPFPPKNKKNNGAKIEPAAAEPVRIQPAEVETESNNKSVVVSFPRHVIAPLKLEAEAEGAERTTNPVILWQVYAIGGYYILRWAWIKWNERKGQNRSDDEPPPAHD</sequence>
<keyword evidence="2" id="KW-1185">Reference proteome</keyword>